<evidence type="ECO:0000259" key="1">
    <source>
        <dbReference type="PROSITE" id="PS50878"/>
    </source>
</evidence>
<dbReference type="Pfam" id="PF00078">
    <property type="entry name" value="RVT_1"/>
    <property type="match status" value="1"/>
</dbReference>
<sequence>MLSSSVSEPISHAFSLDECGHIYKSFLVGRSAYLHYRGYNSLISPSRGCAQGSKSGPILWNIFFDPILSLPFPPGVHAQAFADDLQLVISGDPNLLTHSAQTSINLIAEWCLDHKLTLSPNKSSILPIFCNNPTLNIFNSTIPCTENLLILGVTFNSRLSFSPHHNEVCSKMDSILPRLSACANFFYGFGHKARKLLYISVIEPVITYAAHIWAEAADTKAGRNRLRSLQRKACIKAIHGFRSTPIVTAIALLRVLPLDMKIKLLSDSYKSPSNLPFRTESAPSPYSYPQPHLLFNLNTTPIPESTPDISIFTDGSKTSSGVGSGILFLNKTSSLPLKEYSIPLAPHCTVFQAESFALLTALLDIQDP</sequence>
<protein>
    <recommendedName>
        <fullName evidence="1">Reverse transcriptase domain-containing protein</fullName>
    </recommendedName>
</protein>
<dbReference type="PROSITE" id="PS50878">
    <property type="entry name" value="RT_POL"/>
    <property type="match status" value="1"/>
</dbReference>
<accession>A0ABY6LV13</accession>
<gene>
    <name evidence="2" type="ORF">LAZ67_X004606</name>
</gene>
<reference evidence="2 3" key="1">
    <citation type="submission" date="2022-03" db="EMBL/GenBank/DDBJ databases">
        <title>A chromosomal length assembly of Cordylochernes scorpioides.</title>
        <authorList>
            <person name="Zeh D."/>
            <person name="Zeh J."/>
        </authorList>
    </citation>
    <scope>NUCLEOTIDE SEQUENCE [LARGE SCALE GENOMIC DNA]</scope>
    <source>
        <strain evidence="2">IN4F17</strain>
        <tissue evidence="2">Whole Body</tissue>
    </source>
</reference>
<dbReference type="Proteomes" id="UP001235939">
    <property type="component" value="Chromosome X"/>
</dbReference>
<evidence type="ECO:0000313" key="3">
    <source>
        <dbReference type="Proteomes" id="UP001235939"/>
    </source>
</evidence>
<dbReference type="InterPro" id="IPR000477">
    <property type="entry name" value="RT_dom"/>
</dbReference>
<keyword evidence="3" id="KW-1185">Reference proteome</keyword>
<dbReference type="EMBL" id="CP092886">
    <property type="protein sequence ID" value="UYV85109.1"/>
    <property type="molecule type" value="Genomic_DNA"/>
</dbReference>
<evidence type="ECO:0000313" key="2">
    <source>
        <dbReference type="EMBL" id="UYV85109.1"/>
    </source>
</evidence>
<name>A0ABY6LV13_9ARAC</name>
<dbReference type="PANTHER" id="PTHR33332">
    <property type="entry name" value="REVERSE TRANSCRIPTASE DOMAIN-CONTAINING PROTEIN"/>
    <property type="match status" value="1"/>
</dbReference>
<organism evidence="2 3">
    <name type="scientific">Cordylochernes scorpioides</name>
    <dbReference type="NCBI Taxonomy" id="51811"/>
    <lineage>
        <taxon>Eukaryota</taxon>
        <taxon>Metazoa</taxon>
        <taxon>Ecdysozoa</taxon>
        <taxon>Arthropoda</taxon>
        <taxon>Chelicerata</taxon>
        <taxon>Arachnida</taxon>
        <taxon>Pseudoscorpiones</taxon>
        <taxon>Cheliferoidea</taxon>
        <taxon>Chernetidae</taxon>
        <taxon>Cordylochernes</taxon>
    </lineage>
</organism>
<proteinExistence type="predicted"/>
<feature type="domain" description="Reverse transcriptase" evidence="1">
    <location>
        <begin position="1"/>
        <end position="155"/>
    </location>
</feature>